<feature type="signal peptide" evidence="1">
    <location>
        <begin position="1"/>
        <end position="28"/>
    </location>
</feature>
<evidence type="ECO:0000256" key="1">
    <source>
        <dbReference type="SAM" id="SignalP"/>
    </source>
</evidence>
<gene>
    <name evidence="2" type="ORF">O3P69_005658</name>
</gene>
<dbReference type="AlphaFoldDB" id="A0AAW0U6L5"/>
<sequence length="208" mass="23071">MGPPLPRAFLRFLPALLLVLAALAGAQSQNDQYLECYSFTWTGKNESVDCEESKVDIMNEAQPCLDTLVYTVPHQQPPNVSDIKNQCDTVQHCPPYTCREKKKCVKLMWYDITGSLVNYSSFCGNVIVDADTPNRYEMSNGLLEMSVQTFTKKVYVCDWHLCNAAGSLGAPGGVALLLGFARDGLGRTATVHLQTSVGVVFLRYLQHR</sequence>
<organism evidence="2 3">
    <name type="scientific">Scylla paramamosain</name>
    <name type="common">Mud crab</name>
    <dbReference type="NCBI Taxonomy" id="85552"/>
    <lineage>
        <taxon>Eukaryota</taxon>
        <taxon>Metazoa</taxon>
        <taxon>Ecdysozoa</taxon>
        <taxon>Arthropoda</taxon>
        <taxon>Crustacea</taxon>
        <taxon>Multicrustacea</taxon>
        <taxon>Malacostraca</taxon>
        <taxon>Eumalacostraca</taxon>
        <taxon>Eucarida</taxon>
        <taxon>Decapoda</taxon>
        <taxon>Pleocyemata</taxon>
        <taxon>Brachyura</taxon>
        <taxon>Eubrachyura</taxon>
        <taxon>Portunoidea</taxon>
        <taxon>Portunidae</taxon>
        <taxon>Portuninae</taxon>
        <taxon>Scylla</taxon>
    </lineage>
</organism>
<name>A0AAW0U6L5_SCYPA</name>
<proteinExistence type="predicted"/>
<evidence type="ECO:0000313" key="3">
    <source>
        <dbReference type="Proteomes" id="UP001487740"/>
    </source>
</evidence>
<reference evidence="2 3" key="1">
    <citation type="submission" date="2023-03" db="EMBL/GenBank/DDBJ databases">
        <title>High-quality genome of Scylla paramamosain provides insights in environmental adaptation.</title>
        <authorList>
            <person name="Zhang L."/>
        </authorList>
    </citation>
    <scope>NUCLEOTIDE SEQUENCE [LARGE SCALE GENOMIC DNA]</scope>
    <source>
        <strain evidence="2">LZ_2023a</strain>
        <tissue evidence="2">Muscle</tissue>
    </source>
</reference>
<dbReference type="Proteomes" id="UP001487740">
    <property type="component" value="Unassembled WGS sequence"/>
</dbReference>
<comment type="caution">
    <text evidence="2">The sequence shown here is derived from an EMBL/GenBank/DDBJ whole genome shotgun (WGS) entry which is preliminary data.</text>
</comment>
<dbReference type="EMBL" id="JARAKH010000017">
    <property type="protein sequence ID" value="KAK8395718.1"/>
    <property type="molecule type" value="Genomic_DNA"/>
</dbReference>
<keyword evidence="1" id="KW-0732">Signal</keyword>
<keyword evidence="3" id="KW-1185">Reference proteome</keyword>
<protein>
    <submittedName>
        <fullName evidence="2">Uncharacterized protein</fullName>
    </submittedName>
</protein>
<feature type="chain" id="PRO_5044717076" evidence="1">
    <location>
        <begin position="29"/>
        <end position="208"/>
    </location>
</feature>
<evidence type="ECO:0000313" key="2">
    <source>
        <dbReference type="EMBL" id="KAK8395719.1"/>
    </source>
</evidence>
<dbReference type="EMBL" id="JARAKH010000017">
    <property type="protein sequence ID" value="KAK8395719.1"/>
    <property type="molecule type" value="Genomic_DNA"/>
</dbReference>
<accession>A0AAW0U6L5</accession>